<dbReference type="Proteomes" id="UP000621386">
    <property type="component" value="Unassembled WGS sequence"/>
</dbReference>
<dbReference type="InterPro" id="IPR007278">
    <property type="entry name" value="DUF397"/>
</dbReference>
<dbReference type="EMBL" id="JAERRH010000028">
    <property type="protein sequence ID" value="MBL1110086.1"/>
    <property type="molecule type" value="Genomic_DNA"/>
</dbReference>
<organism evidence="2 3">
    <name type="scientific">Streptomyces musisoli</name>
    <dbReference type="NCBI Taxonomy" id="2802280"/>
    <lineage>
        <taxon>Bacteria</taxon>
        <taxon>Bacillati</taxon>
        <taxon>Actinomycetota</taxon>
        <taxon>Actinomycetes</taxon>
        <taxon>Kitasatosporales</taxon>
        <taxon>Streptomycetaceae</taxon>
        <taxon>Streptomyces</taxon>
    </lineage>
</organism>
<sequence length="69" mass="7490">MIRRDSTGDTSGLAWFKSSYSDNSDPGDCVEVALAPRTVHVRDSKDAEGPRLALAPGTWARFVSYASED</sequence>
<reference evidence="2 3" key="1">
    <citation type="submission" date="2021-01" db="EMBL/GenBank/DDBJ databases">
        <title>WGS of actinomycetes isolated from Thailand.</title>
        <authorList>
            <person name="Thawai C."/>
        </authorList>
    </citation>
    <scope>NUCLEOTIDE SEQUENCE [LARGE SCALE GENOMIC DNA]</scope>
    <source>
        <strain evidence="2 3">CH5-8</strain>
    </source>
</reference>
<accession>A0ABS1PCI5</accession>
<feature type="domain" description="DUF397" evidence="1">
    <location>
        <begin position="13"/>
        <end position="65"/>
    </location>
</feature>
<name>A0ABS1PCI5_9ACTN</name>
<evidence type="ECO:0000313" key="3">
    <source>
        <dbReference type="Proteomes" id="UP000621386"/>
    </source>
</evidence>
<comment type="caution">
    <text evidence="2">The sequence shown here is derived from an EMBL/GenBank/DDBJ whole genome shotgun (WGS) entry which is preliminary data.</text>
</comment>
<gene>
    <name evidence="2" type="ORF">JK361_36925</name>
</gene>
<dbReference type="RefSeq" id="WP_201826805.1">
    <property type="nucleotide sequence ID" value="NZ_JAERRH010000028.1"/>
</dbReference>
<protein>
    <submittedName>
        <fullName evidence="2">DUF397 domain-containing protein</fullName>
    </submittedName>
</protein>
<keyword evidence="3" id="KW-1185">Reference proteome</keyword>
<proteinExistence type="predicted"/>
<evidence type="ECO:0000313" key="2">
    <source>
        <dbReference type="EMBL" id="MBL1110086.1"/>
    </source>
</evidence>
<evidence type="ECO:0000259" key="1">
    <source>
        <dbReference type="Pfam" id="PF04149"/>
    </source>
</evidence>
<dbReference type="Pfam" id="PF04149">
    <property type="entry name" value="DUF397"/>
    <property type="match status" value="1"/>
</dbReference>